<organism evidence="1 2">
    <name type="scientific">Scutellospora calospora</name>
    <dbReference type="NCBI Taxonomy" id="85575"/>
    <lineage>
        <taxon>Eukaryota</taxon>
        <taxon>Fungi</taxon>
        <taxon>Fungi incertae sedis</taxon>
        <taxon>Mucoromycota</taxon>
        <taxon>Glomeromycotina</taxon>
        <taxon>Glomeromycetes</taxon>
        <taxon>Diversisporales</taxon>
        <taxon>Gigasporaceae</taxon>
        <taxon>Scutellospora</taxon>
    </lineage>
</organism>
<evidence type="ECO:0000313" key="1">
    <source>
        <dbReference type="EMBL" id="CAG8436033.1"/>
    </source>
</evidence>
<name>A0ACA9JUJ9_9GLOM</name>
<sequence>TTYYTETVNQTLNKSSKSVMASIFAIRNQIIPTPVYDEFTRYLNENPLESVDLLVNQMNEEYSKWKAIYELKLFT</sequence>
<dbReference type="EMBL" id="CAJVPM010000106">
    <property type="protein sequence ID" value="CAG8436033.1"/>
    <property type="molecule type" value="Genomic_DNA"/>
</dbReference>
<keyword evidence="2" id="KW-1185">Reference proteome</keyword>
<protein>
    <submittedName>
        <fullName evidence="1">261_t:CDS:1</fullName>
    </submittedName>
</protein>
<gene>
    <name evidence="1" type="ORF">SCALOS_LOCUS248</name>
</gene>
<comment type="caution">
    <text evidence="1">The sequence shown here is derived from an EMBL/GenBank/DDBJ whole genome shotgun (WGS) entry which is preliminary data.</text>
</comment>
<dbReference type="Proteomes" id="UP000789860">
    <property type="component" value="Unassembled WGS sequence"/>
</dbReference>
<feature type="non-terminal residue" evidence="1">
    <location>
        <position position="1"/>
    </location>
</feature>
<evidence type="ECO:0000313" key="2">
    <source>
        <dbReference type="Proteomes" id="UP000789860"/>
    </source>
</evidence>
<reference evidence="1" key="1">
    <citation type="submission" date="2021-06" db="EMBL/GenBank/DDBJ databases">
        <authorList>
            <person name="Kallberg Y."/>
            <person name="Tangrot J."/>
            <person name="Rosling A."/>
        </authorList>
    </citation>
    <scope>NUCLEOTIDE SEQUENCE</scope>
    <source>
        <strain evidence="1">AU212A</strain>
    </source>
</reference>
<accession>A0ACA9JUJ9</accession>
<proteinExistence type="predicted"/>